<dbReference type="GO" id="GO:0016887">
    <property type="term" value="F:ATP hydrolysis activity"/>
    <property type="evidence" value="ECO:0007669"/>
    <property type="project" value="InterPro"/>
</dbReference>
<evidence type="ECO:0000256" key="1">
    <source>
        <dbReference type="ARBA" id="ARBA00004417"/>
    </source>
</evidence>
<dbReference type="SMART" id="SM00382">
    <property type="entry name" value="AAA"/>
    <property type="match status" value="1"/>
</dbReference>
<name>A0A2W4WBA2_9CYAN</name>
<dbReference type="InterPro" id="IPR003439">
    <property type="entry name" value="ABC_transporter-like_ATP-bd"/>
</dbReference>
<dbReference type="Pfam" id="PF00005">
    <property type="entry name" value="ABC_tran"/>
    <property type="match status" value="1"/>
</dbReference>
<evidence type="ECO:0000256" key="5">
    <source>
        <dbReference type="ARBA" id="ARBA00022840"/>
    </source>
</evidence>
<sequence length="255" mass="28759">MYIQIKNLHKSFPTKNGQLVVLKDININISQGEYICAVGASGSGKSTLLRQIAGLDRPTSGEVIVDGQLINAPGHDRGMIFQHYTLYPWMSVLENAEFGLKLLGVPKKIRRERASYYLNVVGLSQFSKALPKQLSGGMKQRVAIARALASEPKVLLMDEPFSALDVHTKESMHEFMIDLWQRTNITIFMITHDVEESVFLANRIYALGSRPGTVRKEISINLPDRSASVKRHKIFHDYRDELMQLLRQHGKEVAS</sequence>
<keyword evidence="3" id="KW-0813">Transport</keyword>
<evidence type="ECO:0000313" key="7">
    <source>
        <dbReference type="EMBL" id="PZO40497.1"/>
    </source>
</evidence>
<dbReference type="InterPro" id="IPR050166">
    <property type="entry name" value="ABC_transporter_ATP-bind"/>
</dbReference>
<reference evidence="7 8" key="1">
    <citation type="submission" date="2018-04" db="EMBL/GenBank/DDBJ databases">
        <authorList>
            <person name="Go L.Y."/>
            <person name="Mitchell J.A."/>
        </authorList>
    </citation>
    <scope>NUCLEOTIDE SEQUENCE [LARGE SCALE GENOMIC DNA]</scope>
    <source>
        <strain evidence="7">ULC066bin1</strain>
    </source>
</reference>
<keyword evidence="4" id="KW-0547">Nucleotide-binding</keyword>
<dbReference type="SUPFAM" id="SSF52540">
    <property type="entry name" value="P-loop containing nucleoside triphosphate hydrolases"/>
    <property type="match status" value="1"/>
</dbReference>
<dbReference type="InterPro" id="IPR017871">
    <property type="entry name" value="ABC_transporter-like_CS"/>
</dbReference>
<accession>A0A2W4WBA2</accession>
<dbReference type="InterPro" id="IPR027417">
    <property type="entry name" value="P-loop_NTPase"/>
</dbReference>
<dbReference type="Proteomes" id="UP000249467">
    <property type="component" value="Unassembled WGS sequence"/>
</dbReference>
<gene>
    <name evidence="7" type="ORF">DCF19_11380</name>
</gene>
<dbReference type="GO" id="GO:0005886">
    <property type="term" value="C:plasma membrane"/>
    <property type="evidence" value="ECO:0007669"/>
    <property type="project" value="UniProtKB-SubCell"/>
</dbReference>
<evidence type="ECO:0000256" key="2">
    <source>
        <dbReference type="ARBA" id="ARBA00009440"/>
    </source>
</evidence>
<reference evidence="7 8" key="2">
    <citation type="submission" date="2018-06" db="EMBL/GenBank/DDBJ databases">
        <title>Metagenomic assembly of (sub)arctic Cyanobacteria and their associated microbiome from non-axenic cultures.</title>
        <authorList>
            <person name="Baurain D."/>
        </authorList>
    </citation>
    <scope>NUCLEOTIDE SEQUENCE [LARGE SCALE GENOMIC DNA]</scope>
    <source>
        <strain evidence="7">ULC066bin1</strain>
    </source>
</reference>
<comment type="caution">
    <text evidence="7">The sequence shown here is derived from an EMBL/GenBank/DDBJ whole genome shotgun (WGS) entry which is preliminary data.</text>
</comment>
<feature type="domain" description="ABC transporter" evidence="6">
    <location>
        <begin position="3"/>
        <end position="234"/>
    </location>
</feature>
<protein>
    <submittedName>
        <fullName evidence="7">Nitrate ABC transporter ATP-binding protein</fullName>
    </submittedName>
</protein>
<dbReference type="PANTHER" id="PTHR42788">
    <property type="entry name" value="TAURINE IMPORT ATP-BINDING PROTEIN-RELATED"/>
    <property type="match status" value="1"/>
</dbReference>
<evidence type="ECO:0000313" key="8">
    <source>
        <dbReference type="Proteomes" id="UP000249467"/>
    </source>
</evidence>
<comment type="similarity">
    <text evidence="2">Belongs to the ABC transporter superfamily. Nitrate/nitrite/cyanate uptake transporter (NitT) (TC 3.A.1.16) family.</text>
</comment>
<proteinExistence type="inferred from homology"/>
<evidence type="ECO:0000256" key="4">
    <source>
        <dbReference type="ARBA" id="ARBA00022741"/>
    </source>
</evidence>
<organism evidence="7 8">
    <name type="scientific">Pseudanabaena frigida</name>
    <dbReference type="NCBI Taxonomy" id="945775"/>
    <lineage>
        <taxon>Bacteria</taxon>
        <taxon>Bacillati</taxon>
        <taxon>Cyanobacteriota</taxon>
        <taxon>Cyanophyceae</taxon>
        <taxon>Pseudanabaenales</taxon>
        <taxon>Pseudanabaenaceae</taxon>
        <taxon>Pseudanabaena</taxon>
    </lineage>
</organism>
<dbReference type="PANTHER" id="PTHR42788:SF13">
    <property type="entry name" value="ALIPHATIC SULFONATES IMPORT ATP-BINDING PROTEIN SSUB"/>
    <property type="match status" value="1"/>
</dbReference>
<dbReference type="AlphaFoldDB" id="A0A2W4WBA2"/>
<dbReference type="GO" id="GO:0005524">
    <property type="term" value="F:ATP binding"/>
    <property type="evidence" value="ECO:0007669"/>
    <property type="project" value="UniProtKB-KW"/>
</dbReference>
<keyword evidence="5 7" id="KW-0067">ATP-binding</keyword>
<dbReference type="PROSITE" id="PS50893">
    <property type="entry name" value="ABC_TRANSPORTER_2"/>
    <property type="match status" value="1"/>
</dbReference>
<evidence type="ECO:0000256" key="3">
    <source>
        <dbReference type="ARBA" id="ARBA00022448"/>
    </source>
</evidence>
<dbReference type="PROSITE" id="PS00211">
    <property type="entry name" value="ABC_TRANSPORTER_1"/>
    <property type="match status" value="1"/>
</dbReference>
<comment type="subcellular location">
    <subcellularLocation>
        <location evidence="1">Cell inner membrane</location>
        <topology evidence="1">Peripheral membrane protein</topology>
    </subcellularLocation>
</comment>
<dbReference type="CDD" id="cd03293">
    <property type="entry name" value="ABC_NrtD_SsuB_transporters"/>
    <property type="match status" value="1"/>
</dbReference>
<dbReference type="EMBL" id="QBML01000014">
    <property type="protein sequence ID" value="PZO40497.1"/>
    <property type="molecule type" value="Genomic_DNA"/>
</dbReference>
<dbReference type="InterPro" id="IPR003593">
    <property type="entry name" value="AAA+_ATPase"/>
</dbReference>
<dbReference type="Gene3D" id="3.40.50.300">
    <property type="entry name" value="P-loop containing nucleotide triphosphate hydrolases"/>
    <property type="match status" value="1"/>
</dbReference>
<evidence type="ECO:0000259" key="6">
    <source>
        <dbReference type="PROSITE" id="PS50893"/>
    </source>
</evidence>